<dbReference type="Proteomes" id="UP001220256">
    <property type="component" value="Unassembled WGS sequence"/>
</dbReference>
<dbReference type="EMBL" id="JAPVEB010000001">
    <property type="protein sequence ID" value="KAJ5283272.1"/>
    <property type="molecule type" value="Genomic_DNA"/>
</dbReference>
<sequence>MSFRAKPTDFPKKTRSVYGKATKLRGRKQLILTGRYSLHTATWRVIVVTIPAHSHYRWGDGAHPPGSKDEKARICATTNGTSRIFKPGQRLQYLQACIQELMSCIKKRGGHCLCASRRSHGAAAQHWTCLVLGMPHRLRRQYQYQYRSLPGFSRASGIGNDLEYESHGHRCLVDCHSS</sequence>
<name>A0ABQ8WW55_PENCH</name>
<comment type="caution">
    <text evidence="1">The sequence shown here is derived from an EMBL/GenBank/DDBJ whole genome shotgun (WGS) entry which is preliminary data.</text>
</comment>
<protein>
    <submittedName>
        <fullName evidence="1">Uncharacterized protein</fullName>
    </submittedName>
</protein>
<reference evidence="1 2" key="1">
    <citation type="journal article" date="2023" name="IMA Fungus">
        <title>Comparative genomic study of the Penicillium genus elucidates a diverse pangenome and 15 lateral gene transfer events.</title>
        <authorList>
            <person name="Petersen C."/>
            <person name="Sorensen T."/>
            <person name="Nielsen M.R."/>
            <person name="Sondergaard T.E."/>
            <person name="Sorensen J.L."/>
            <person name="Fitzpatrick D.A."/>
            <person name="Frisvad J.C."/>
            <person name="Nielsen K.L."/>
        </authorList>
    </citation>
    <scope>NUCLEOTIDE SEQUENCE [LARGE SCALE GENOMIC DNA]</scope>
    <source>
        <strain evidence="1 2">IBT 3361</strain>
    </source>
</reference>
<organism evidence="1 2">
    <name type="scientific">Penicillium chrysogenum</name>
    <name type="common">Penicillium notatum</name>
    <dbReference type="NCBI Taxonomy" id="5076"/>
    <lineage>
        <taxon>Eukaryota</taxon>
        <taxon>Fungi</taxon>
        <taxon>Dikarya</taxon>
        <taxon>Ascomycota</taxon>
        <taxon>Pezizomycotina</taxon>
        <taxon>Eurotiomycetes</taxon>
        <taxon>Eurotiomycetidae</taxon>
        <taxon>Eurotiales</taxon>
        <taxon>Aspergillaceae</taxon>
        <taxon>Penicillium</taxon>
        <taxon>Penicillium chrysogenum species complex</taxon>
    </lineage>
</organism>
<accession>A0ABQ8WW55</accession>
<gene>
    <name evidence="1" type="ORF">N7505_001252</name>
</gene>
<evidence type="ECO:0000313" key="1">
    <source>
        <dbReference type="EMBL" id="KAJ5283272.1"/>
    </source>
</evidence>
<proteinExistence type="predicted"/>
<evidence type="ECO:0000313" key="2">
    <source>
        <dbReference type="Proteomes" id="UP001220256"/>
    </source>
</evidence>
<keyword evidence="2" id="KW-1185">Reference proteome</keyword>